<comment type="caution">
    <text evidence="2">The sequence shown here is derived from an EMBL/GenBank/DDBJ whole genome shotgun (WGS) entry which is preliminary data.</text>
</comment>
<dbReference type="InterPro" id="IPR028098">
    <property type="entry name" value="Glyco_trans_4-like_N"/>
</dbReference>
<dbReference type="Gene3D" id="3.40.50.2000">
    <property type="entry name" value="Glycogen Phosphorylase B"/>
    <property type="match status" value="2"/>
</dbReference>
<protein>
    <submittedName>
        <fullName evidence="2">Glycosyltransferase involved in cell wall biosynthesis</fullName>
    </submittedName>
</protein>
<keyword evidence="2" id="KW-0808">Transferase</keyword>
<dbReference type="CDD" id="cd03794">
    <property type="entry name" value="GT4_WbuB-like"/>
    <property type="match status" value="1"/>
</dbReference>
<dbReference type="GO" id="GO:0016757">
    <property type="term" value="F:glycosyltransferase activity"/>
    <property type="evidence" value="ECO:0007669"/>
    <property type="project" value="TreeGrafter"/>
</dbReference>
<organism evidence="2 3">
    <name type="scientific">Yoonia maritima</name>
    <dbReference type="NCBI Taxonomy" id="1435347"/>
    <lineage>
        <taxon>Bacteria</taxon>
        <taxon>Pseudomonadati</taxon>
        <taxon>Pseudomonadota</taxon>
        <taxon>Alphaproteobacteria</taxon>
        <taxon>Rhodobacterales</taxon>
        <taxon>Paracoccaceae</taxon>
        <taxon>Yoonia</taxon>
    </lineage>
</organism>
<dbReference type="Pfam" id="PF13692">
    <property type="entry name" value="Glyco_trans_1_4"/>
    <property type="match status" value="1"/>
</dbReference>
<dbReference type="InterPro" id="IPR050194">
    <property type="entry name" value="Glycosyltransferase_grp1"/>
</dbReference>
<accession>A0A2T0VT27</accession>
<dbReference type="SUPFAM" id="SSF53756">
    <property type="entry name" value="UDP-Glycosyltransferase/glycogen phosphorylase"/>
    <property type="match status" value="1"/>
</dbReference>
<dbReference type="PANTHER" id="PTHR45947:SF3">
    <property type="entry name" value="SULFOQUINOVOSYL TRANSFERASE SQD2"/>
    <property type="match status" value="1"/>
</dbReference>
<name>A0A2T0VT27_9RHOB</name>
<proteinExistence type="predicted"/>
<keyword evidence="3" id="KW-1185">Reference proteome</keyword>
<dbReference type="Proteomes" id="UP000238007">
    <property type="component" value="Unassembled WGS sequence"/>
</dbReference>
<dbReference type="Pfam" id="PF13439">
    <property type="entry name" value="Glyco_transf_4"/>
    <property type="match status" value="1"/>
</dbReference>
<feature type="domain" description="Glycosyltransferase subfamily 4-like N-terminal" evidence="1">
    <location>
        <begin position="42"/>
        <end position="217"/>
    </location>
</feature>
<dbReference type="EMBL" id="PVTP01000022">
    <property type="protein sequence ID" value="PRY74071.1"/>
    <property type="molecule type" value="Genomic_DNA"/>
</dbReference>
<evidence type="ECO:0000313" key="2">
    <source>
        <dbReference type="EMBL" id="PRY74071.1"/>
    </source>
</evidence>
<gene>
    <name evidence="2" type="ORF">CLV80_1225</name>
</gene>
<dbReference type="PANTHER" id="PTHR45947">
    <property type="entry name" value="SULFOQUINOVOSYL TRANSFERASE SQD2"/>
    <property type="match status" value="1"/>
</dbReference>
<dbReference type="AlphaFoldDB" id="A0A2T0VT27"/>
<dbReference type="OrthoDB" id="9783380at2"/>
<evidence type="ECO:0000313" key="3">
    <source>
        <dbReference type="Proteomes" id="UP000238007"/>
    </source>
</evidence>
<sequence>MNTETSRPRHESNFSDLVKPTELAGRKVLIVVENLPVPFDRRVWMEARTLKAAGAEVSVICPTGKGFDATEEVIEGIHVYRHSLPLDASGAAGYLLEYGAALFHEMRLTLKVWRRQGIDVIQGCNPPDLIFLAALPLKLFGIKYIFDHHDINPELYEAKFNRRDFFWRLMRLFEKWTFKTANVSIATNESYKKIAVERGGMVPEDVFIVRSGPDLTRLIRQPETKKWHNGRDFLVGYVGVMGDQEGIDLLLESIAYLVQTQGRTDIQFVLIGGGPSLDGLTEMAKEMGLSDYVTFPGRAPDDELFEVLSNADVCVNPDRVNEMNDKSTMNKILEYMAFEKPMVQFDVTEGRFSAADSSLYAAANDIVDFANKISDLLADPEKRARMGAIGRKRVETEMAWPYQVPALIGAYQSVLKKNKGD</sequence>
<evidence type="ECO:0000259" key="1">
    <source>
        <dbReference type="Pfam" id="PF13439"/>
    </source>
</evidence>
<reference evidence="2 3" key="1">
    <citation type="submission" date="2018-03" db="EMBL/GenBank/DDBJ databases">
        <title>Genomic Encyclopedia of Archaeal and Bacterial Type Strains, Phase II (KMG-II): from individual species to whole genera.</title>
        <authorList>
            <person name="Goeker M."/>
        </authorList>
    </citation>
    <scope>NUCLEOTIDE SEQUENCE [LARGE SCALE GENOMIC DNA]</scope>
    <source>
        <strain evidence="2 3">DSM 101533</strain>
    </source>
</reference>